<dbReference type="EnsemblMetazoa" id="AALB014985-RA">
    <property type="protein sequence ID" value="AALB014985-PA"/>
    <property type="gene ID" value="AALB014985"/>
</dbReference>
<proteinExistence type="predicted"/>
<organism evidence="1 2">
    <name type="scientific">Anopheles albimanus</name>
    <name type="common">New world malaria mosquito</name>
    <dbReference type="NCBI Taxonomy" id="7167"/>
    <lineage>
        <taxon>Eukaryota</taxon>
        <taxon>Metazoa</taxon>
        <taxon>Ecdysozoa</taxon>
        <taxon>Arthropoda</taxon>
        <taxon>Hexapoda</taxon>
        <taxon>Insecta</taxon>
        <taxon>Pterygota</taxon>
        <taxon>Neoptera</taxon>
        <taxon>Endopterygota</taxon>
        <taxon>Diptera</taxon>
        <taxon>Nematocera</taxon>
        <taxon>Culicoidea</taxon>
        <taxon>Culicidae</taxon>
        <taxon>Anophelinae</taxon>
        <taxon>Anopheles</taxon>
    </lineage>
</organism>
<dbReference type="Proteomes" id="UP000069272">
    <property type="component" value="Chromosome 3R"/>
</dbReference>
<name>A0A182FZH0_ANOAL</name>
<evidence type="ECO:0000313" key="1">
    <source>
        <dbReference type="EnsemblMetazoa" id="AALB014985-PA"/>
    </source>
</evidence>
<dbReference type="AlphaFoldDB" id="A0A182FZH0"/>
<keyword evidence="2" id="KW-1185">Reference proteome</keyword>
<protein>
    <submittedName>
        <fullName evidence="1">Uncharacterized protein</fullName>
    </submittedName>
</protein>
<accession>A0A182FZH0</accession>
<reference evidence="1 2" key="1">
    <citation type="journal article" date="2017" name="G3 (Bethesda)">
        <title>The Physical Genome Mapping of Anopheles albimanus Corrected Scaffold Misassemblies and Identified Interarm Rearrangements in Genus Anopheles.</title>
        <authorList>
            <person name="Artemov G.N."/>
            <person name="Peery A.N."/>
            <person name="Jiang X."/>
            <person name="Tu Z."/>
            <person name="Stegniy V.N."/>
            <person name="Sharakhova M.V."/>
            <person name="Sharakhov I.V."/>
        </authorList>
    </citation>
    <scope>NUCLEOTIDE SEQUENCE [LARGE SCALE GENOMIC DNA]</scope>
    <source>
        <strain evidence="1 2">ALBI9_A</strain>
    </source>
</reference>
<dbReference type="VEuPathDB" id="VectorBase:AALB014985"/>
<reference evidence="1" key="2">
    <citation type="submission" date="2022-08" db="UniProtKB">
        <authorList>
            <consortium name="EnsemblMetazoa"/>
        </authorList>
    </citation>
    <scope>IDENTIFICATION</scope>
    <source>
        <strain evidence="1">STECLA/ALBI9_A</strain>
    </source>
</reference>
<sequence length="144" mass="16372">MTDNSCRMVRYATPPNETPAERAKRLTRKRQAAYRIRQIARESNKIEVVDVANLPLPPTDRMARYSSPPGETAQERAKRLRRKRQAAYRMRRAAATDPLKVGVMRDPNLPSFSLDENALTADRMARYVTSRGSEWSGPTIIING</sequence>
<evidence type="ECO:0000313" key="2">
    <source>
        <dbReference type="Proteomes" id="UP000069272"/>
    </source>
</evidence>